<dbReference type="Proteomes" id="UP000095038">
    <property type="component" value="Unassembled WGS sequence"/>
</dbReference>
<feature type="transmembrane region" description="Helical" evidence="10">
    <location>
        <begin position="155"/>
        <end position="181"/>
    </location>
</feature>
<feature type="transmembrane region" description="Helical" evidence="10">
    <location>
        <begin position="38"/>
        <end position="57"/>
    </location>
</feature>
<evidence type="ECO:0000256" key="4">
    <source>
        <dbReference type="ARBA" id="ARBA00022692"/>
    </source>
</evidence>
<dbReference type="Pfam" id="PF02076">
    <property type="entry name" value="STE3"/>
    <property type="match status" value="1"/>
</dbReference>
<organism evidence="11 12">
    <name type="scientific">Ascoidea rubescens DSM 1968</name>
    <dbReference type="NCBI Taxonomy" id="1344418"/>
    <lineage>
        <taxon>Eukaryota</taxon>
        <taxon>Fungi</taxon>
        <taxon>Dikarya</taxon>
        <taxon>Ascomycota</taxon>
        <taxon>Saccharomycotina</taxon>
        <taxon>Saccharomycetes</taxon>
        <taxon>Ascoideaceae</taxon>
        <taxon>Ascoidea</taxon>
    </lineage>
</organism>
<evidence type="ECO:0000256" key="9">
    <source>
        <dbReference type="ARBA" id="ARBA00023224"/>
    </source>
</evidence>
<dbReference type="InterPro" id="IPR001499">
    <property type="entry name" value="GPCR_STE3"/>
</dbReference>
<feature type="non-terminal residue" evidence="11">
    <location>
        <position position="1"/>
    </location>
</feature>
<evidence type="ECO:0000256" key="5">
    <source>
        <dbReference type="ARBA" id="ARBA00022989"/>
    </source>
</evidence>
<sequence>VNYQALLIVLSSVALICLIMPVCVHIKNPDGIPYLSLFLWLTLLNIETLVNAIIWGGENFRSVWDGKVWCDFYAYINDASTTGICCAITGIAFHMYCILSTNRFLQFKRWKKNLIFLTICWAQPILIISLSYIVYTMRFAIFKFNGCIAAHSATWPTIVIIIMWPLIWSIIGIILSSLTLFRYFKNRKDAKDIFHCTKSGLTVAKFIRSILFCFLTLFILTPILVIYFIENFNIYDSYDWDKVHDKLMWSLSFYRSIDQPIYDRYVLSVLCYLAFIIFGLGKETHSKYKALLKWIGLSFLV</sequence>
<evidence type="ECO:0000256" key="10">
    <source>
        <dbReference type="SAM" id="Phobius"/>
    </source>
</evidence>
<evidence type="ECO:0000256" key="2">
    <source>
        <dbReference type="ARBA" id="ARBA00011085"/>
    </source>
</evidence>
<reference evidence="12" key="1">
    <citation type="submission" date="2016-05" db="EMBL/GenBank/DDBJ databases">
        <title>Comparative genomics of biotechnologically important yeasts.</title>
        <authorList>
            <consortium name="DOE Joint Genome Institute"/>
            <person name="Riley R."/>
            <person name="Haridas S."/>
            <person name="Wolfe K.H."/>
            <person name="Lopes M.R."/>
            <person name="Hittinger C.T."/>
            <person name="Goker M."/>
            <person name="Salamov A."/>
            <person name="Wisecaver J."/>
            <person name="Long T.M."/>
            <person name="Aerts A.L."/>
            <person name="Barry K."/>
            <person name="Choi C."/>
            <person name="Clum A."/>
            <person name="Coughlan A.Y."/>
            <person name="Deshpande S."/>
            <person name="Douglass A.P."/>
            <person name="Hanson S.J."/>
            <person name="Klenk H.-P."/>
            <person name="Labutti K."/>
            <person name="Lapidus A."/>
            <person name="Lindquist E."/>
            <person name="Lipzen A."/>
            <person name="Meier-Kolthoff J.P."/>
            <person name="Ohm R.A."/>
            <person name="Otillar R.P."/>
            <person name="Pangilinan J."/>
            <person name="Peng Y."/>
            <person name="Rokas A."/>
            <person name="Rosa C.A."/>
            <person name="Scheuner C."/>
            <person name="Sibirny A.A."/>
            <person name="Slot J.C."/>
            <person name="Stielow J.B."/>
            <person name="Sun H."/>
            <person name="Kurtzman C.P."/>
            <person name="Blackwell M."/>
            <person name="Grigoriev I.V."/>
            <person name="Jeffries T.W."/>
        </authorList>
    </citation>
    <scope>NUCLEOTIDE SEQUENCE [LARGE SCALE GENOMIC DNA]</scope>
    <source>
        <strain evidence="12">DSM 1968</strain>
    </source>
</reference>
<keyword evidence="9" id="KW-0807">Transducer</keyword>
<keyword evidence="5 10" id="KW-1133">Transmembrane helix</keyword>
<feature type="transmembrane region" description="Helical" evidence="10">
    <location>
        <begin position="261"/>
        <end position="281"/>
    </location>
</feature>
<comment type="subcellular location">
    <subcellularLocation>
        <location evidence="1">Membrane</location>
        <topology evidence="1">Multi-pass membrane protein</topology>
    </subcellularLocation>
</comment>
<evidence type="ECO:0000313" key="11">
    <source>
        <dbReference type="EMBL" id="ODV60784.1"/>
    </source>
</evidence>
<dbReference type="STRING" id="1344418.A0A1D2VGJ2"/>
<dbReference type="InParanoid" id="A0A1D2VGJ2"/>
<proteinExistence type="inferred from homology"/>
<feature type="transmembrane region" description="Helical" evidence="10">
    <location>
        <begin position="114"/>
        <end position="135"/>
    </location>
</feature>
<keyword evidence="8 11" id="KW-0675">Receptor</keyword>
<gene>
    <name evidence="11" type="ORF">ASCRUDRAFT_21743</name>
</gene>
<dbReference type="PRINTS" id="PR00899">
    <property type="entry name" value="GPCRSTE3"/>
</dbReference>
<evidence type="ECO:0000256" key="8">
    <source>
        <dbReference type="ARBA" id="ARBA00023170"/>
    </source>
</evidence>
<evidence type="ECO:0000256" key="6">
    <source>
        <dbReference type="ARBA" id="ARBA00023040"/>
    </source>
</evidence>
<dbReference type="PANTHER" id="PTHR28097">
    <property type="entry name" value="PHEROMONE A FACTOR RECEPTOR"/>
    <property type="match status" value="1"/>
</dbReference>
<protein>
    <submittedName>
        <fullName evidence="11">Fungal pheromone STE3G-protein-coupled receptor</fullName>
    </submittedName>
</protein>
<feature type="non-terminal residue" evidence="11">
    <location>
        <position position="301"/>
    </location>
</feature>
<dbReference type="OrthoDB" id="2874149at2759"/>
<feature type="transmembrane region" description="Helical" evidence="10">
    <location>
        <begin position="210"/>
        <end position="229"/>
    </location>
</feature>
<keyword evidence="12" id="KW-1185">Reference proteome</keyword>
<dbReference type="RefSeq" id="XP_020047091.1">
    <property type="nucleotide sequence ID" value="XM_020189704.1"/>
</dbReference>
<keyword evidence="6" id="KW-0297">G-protein coupled receptor</keyword>
<evidence type="ECO:0000313" key="12">
    <source>
        <dbReference type="Proteomes" id="UP000095038"/>
    </source>
</evidence>
<keyword evidence="7 10" id="KW-0472">Membrane</keyword>
<keyword evidence="3" id="KW-0589">Pheromone response</keyword>
<comment type="similarity">
    <text evidence="2">Belongs to the G-protein coupled receptor 4 family.</text>
</comment>
<dbReference type="GO" id="GO:0004932">
    <property type="term" value="F:mating-type factor pheromone receptor activity"/>
    <property type="evidence" value="ECO:0007669"/>
    <property type="project" value="InterPro"/>
</dbReference>
<feature type="transmembrane region" description="Helical" evidence="10">
    <location>
        <begin position="72"/>
        <end position="93"/>
    </location>
</feature>
<evidence type="ECO:0000256" key="1">
    <source>
        <dbReference type="ARBA" id="ARBA00004141"/>
    </source>
</evidence>
<keyword evidence="4 10" id="KW-0812">Transmembrane</keyword>
<dbReference type="AlphaFoldDB" id="A0A1D2VGJ2"/>
<dbReference type="GO" id="GO:0000750">
    <property type="term" value="P:pheromone-dependent signal transduction involved in conjugation with cellular fusion"/>
    <property type="evidence" value="ECO:0007669"/>
    <property type="project" value="TreeGrafter"/>
</dbReference>
<feature type="transmembrane region" description="Helical" evidence="10">
    <location>
        <begin position="6"/>
        <end position="26"/>
    </location>
</feature>
<dbReference type="EMBL" id="KV454481">
    <property type="protein sequence ID" value="ODV60784.1"/>
    <property type="molecule type" value="Genomic_DNA"/>
</dbReference>
<evidence type="ECO:0000256" key="3">
    <source>
        <dbReference type="ARBA" id="ARBA00022507"/>
    </source>
</evidence>
<dbReference type="FunCoup" id="A0A1D2VGJ2">
    <property type="interactions" value="70"/>
</dbReference>
<accession>A0A1D2VGJ2</accession>
<dbReference type="GeneID" id="30963340"/>
<dbReference type="GO" id="GO:0005886">
    <property type="term" value="C:plasma membrane"/>
    <property type="evidence" value="ECO:0007669"/>
    <property type="project" value="TreeGrafter"/>
</dbReference>
<name>A0A1D2VGJ2_9ASCO</name>
<evidence type="ECO:0000256" key="7">
    <source>
        <dbReference type="ARBA" id="ARBA00023136"/>
    </source>
</evidence>
<dbReference type="PANTHER" id="PTHR28097:SF1">
    <property type="entry name" value="PHEROMONE A FACTOR RECEPTOR"/>
    <property type="match status" value="1"/>
</dbReference>